<gene>
    <name evidence="2" type="ORF">OCBIM_22000330mg</name>
</gene>
<sequence>MHTLHMFNLQDIMNIEINFLRGHVLAASIIFMTKDQIVVICRIPTQHHPQHHQHHHHHHFHVPNSKNP</sequence>
<dbReference type="EMBL" id="KQ423926">
    <property type="protein sequence ID" value="KOF71900.1"/>
    <property type="molecule type" value="Genomic_DNA"/>
</dbReference>
<proteinExistence type="predicted"/>
<evidence type="ECO:0000313" key="2">
    <source>
        <dbReference type="EMBL" id="KOF71900.1"/>
    </source>
</evidence>
<evidence type="ECO:0000256" key="1">
    <source>
        <dbReference type="SAM" id="MobiDB-lite"/>
    </source>
</evidence>
<name>A0A0L8G5N6_OCTBM</name>
<reference evidence="2" key="1">
    <citation type="submission" date="2015-07" db="EMBL/GenBank/DDBJ databases">
        <title>MeaNS - Measles Nucleotide Surveillance Program.</title>
        <authorList>
            <person name="Tran T."/>
            <person name="Druce J."/>
        </authorList>
    </citation>
    <scope>NUCLEOTIDE SEQUENCE</scope>
    <source>
        <strain evidence="2">UCB-OBI-ISO-001</strain>
        <tissue evidence="2">Gonad</tissue>
    </source>
</reference>
<dbReference type="AlphaFoldDB" id="A0A0L8G5N6"/>
<organism evidence="2">
    <name type="scientific">Octopus bimaculoides</name>
    <name type="common">California two-spotted octopus</name>
    <dbReference type="NCBI Taxonomy" id="37653"/>
    <lineage>
        <taxon>Eukaryota</taxon>
        <taxon>Metazoa</taxon>
        <taxon>Spiralia</taxon>
        <taxon>Lophotrochozoa</taxon>
        <taxon>Mollusca</taxon>
        <taxon>Cephalopoda</taxon>
        <taxon>Coleoidea</taxon>
        <taxon>Octopodiformes</taxon>
        <taxon>Octopoda</taxon>
        <taxon>Incirrata</taxon>
        <taxon>Octopodidae</taxon>
        <taxon>Octopus</taxon>
    </lineage>
</organism>
<accession>A0A0L8G5N6</accession>
<feature type="compositionally biased region" description="Basic residues" evidence="1">
    <location>
        <begin position="48"/>
        <end position="61"/>
    </location>
</feature>
<protein>
    <submittedName>
        <fullName evidence="2">Uncharacterized protein</fullName>
    </submittedName>
</protein>
<feature type="region of interest" description="Disordered" evidence="1">
    <location>
        <begin position="48"/>
        <end position="68"/>
    </location>
</feature>